<organism evidence="2">
    <name type="scientific">Emiliania huxleyi</name>
    <name type="common">Coccolithophore</name>
    <name type="synonym">Pontosphaera huxleyi</name>
    <dbReference type="NCBI Taxonomy" id="2903"/>
    <lineage>
        <taxon>Eukaryota</taxon>
        <taxon>Haptista</taxon>
        <taxon>Haptophyta</taxon>
        <taxon>Prymnesiophyceae</taxon>
        <taxon>Isochrysidales</taxon>
        <taxon>Noelaerhabdaceae</taxon>
        <taxon>Emiliania</taxon>
    </lineage>
</organism>
<accession>A0A7S3SRW3</accession>
<dbReference type="SUPFAM" id="SSF53335">
    <property type="entry name" value="S-adenosyl-L-methionine-dependent methyltransferases"/>
    <property type="match status" value="1"/>
</dbReference>
<feature type="domain" description="Methyltransferase FkbM" evidence="1">
    <location>
        <begin position="88"/>
        <end position="271"/>
    </location>
</feature>
<sequence length="332" mass="35452">MPFASEPFSNARLEAHARVGAAILAQPQQIPYAQLLQATAGPRLAWGHLVSPELLGFPELHTATPEEFFTHKLLPAVPRGAGAQLIVDVGANVGQFALAIADAGHDGLCYEASPSTCRQLQVSVAEHEAGHRRRIDGGDAASFSGRRQGKVTVRCVAIGAKAGRTTFGMKSNGRNASFGQVMVGSTSAADAASASVSVSVATLDEELPNASVLLLKTDTQGFDLGVLRGAASLMQSGRVRLVLIEMSHELLNLAGASPLQLMRHVASAGFVCTYLRFFSLVDRKRKRYGPRPTPQGVLAARSLSFEQMDNLLESLPPYNTSAWTDLLCWYSR</sequence>
<name>A0A7S3SRW3_EMIHU</name>
<dbReference type="EMBL" id="HBIR01032897">
    <property type="protein sequence ID" value="CAE0562766.1"/>
    <property type="molecule type" value="Transcribed_RNA"/>
</dbReference>
<dbReference type="InterPro" id="IPR052514">
    <property type="entry name" value="SAM-dependent_MTase"/>
</dbReference>
<dbReference type="Pfam" id="PF05050">
    <property type="entry name" value="Methyltransf_21"/>
    <property type="match status" value="1"/>
</dbReference>
<dbReference type="NCBIfam" id="TIGR01444">
    <property type="entry name" value="fkbM_fam"/>
    <property type="match status" value="1"/>
</dbReference>
<dbReference type="Gene3D" id="3.40.50.150">
    <property type="entry name" value="Vaccinia Virus protein VP39"/>
    <property type="match status" value="1"/>
</dbReference>
<dbReference type="AlphaFoldDB" id="A0A7S3SRW3"/>
<proteinExistence type="predicted"/>
<dbReference type="PANTHER" id="PTHR34203">
    <property type="entry name" value="METHYLTRANSFERASE, FKBM FAMILY PROTEIN"/>
    <property type="match status" value="1"/>
</dbReference>
<gene>
    <name evidence="2" type="ORF">EHUX00137_LOCUS25584</name>
</gene>
<dbReference type="PANTHER" id="PTHR34203:SF15">
    <property type="entry name" value="SLL1173 PROTEIN"/>
    <property type="match status" value="1"/>
</dbReference>
<dbReference type="InterPro" id="IPR029063">
    <property type="entry name" value="SAM-dependent_MTases_sf"/>
</dbReference>
<protein>
    <recommendedName>
        <fullName evidence="1">Methyltransferase FkbM domain-containing protein</fullName>
    </recommendedName>
</protein>
<dbReference type="InterPro" id="IPR006342">
    <property type="entry name" value="FkbM_mtfrase"/>
</dbReference>
<evidence type="ECO:0000313" key="2">
    <source>
        <dbReference type="EMBL" id="CAE0562766.1"/>
    </source>
</evidence>
<reference evidence="2" key="1">
    <citation type="submission" date="2021-01" db="EMBL/GenBank/DDBJ databases">
        <authorList>
            <person name="Corre E."/>
            <person name="Pelletier E."/>
            <person name="Niang G."/>
            <person name="Scheremetjew M."/>
            <person name="Finn R."/>
            <person name="Kale V."/>
            <person name="Holt S."/>
            <person name="Cochrane G."/>
            <person name="Meng A."/>
            <person name="Brown T."/>
            <person name="Cohen L."/>
        </authorList>
    </citation>
    <scope>NUCLEOTIDE SEQUENCE</scope>
    <source>
        <strain evidence="2">379</strain>
    </source>
</reference>
<evidence type="ECO:0000259" key="1">
    <source>
        <dbReference type="Pfam" id="PF05050"/>
    </source>
</evidence>